<dbReference type="OrthoDB" id="1149172at2"/>
<reference evidence="2 3" key="1">
    <citation type="submission" date="2017-07" db="EMBL/GenBank/DDBJ databases">
        <title>Flavobacterium cyanobacteriorum sp. nov., isolated from cyanobacterial aggregates in a eutrophic lake.</title>
        <authorList>
            <person name="Cai H."/>
        </authorList>
    </citation>
    <scope>NUCLEOTIDE SEQUENCE [LARGE SCALE GENOMIC DNA]</scope>
    <source>
        <strain evidence="2 3">TH021</strain>
    </source>
</reference>
<dbReference type="AlphaFoldDB" id="A0A255YUW8"/>
<accession>A0A255YUW8</accession>
<evidence type="ECO:0000313" key="3">
    <source>
        <dbReference type="Proteomes" id="UP000216605"/>
    </source>
</evidence>
<sequence length="311" mass="35272">MFKLFKTRNFSDIFNDTFGFIKITGKNYFKNYVLVNSPFLLVLIVLGYFTGKVFFDAALSGFGTAGSQRIIEDFFSNNLTFFITSIIGIGLLFIIIAMINYSYPVIYMRLYEDNNEPTTTQIVQELKKSISKIILFALLWFISFLPVFILVGFVCVFLFVLIIGIPFAFIILAAVFSWMTLSFYHYLNSGEGYFTSFGKGLTIVSSKFWTHAGSTVIFAIIIYIVQLVISLIPHIFGMASIFTDTEGQTQEEVLSFMGIVALITFIITTISNYVLGNLIYINQGMIYYSYREENENHSAKSEIDLIGSDSE</sequence>
<evidence type="ECO:0008006" key="4">
    <source>
        <dbReference type="Google" id="ProtNLM"/>
    </source>
</evidence>
<protein>
    <recommendedName>
        <fullName evidence="4">Glycerophosphoryl diester phosphodiesterase membrane domain-containing protein</fullName>
    </recommendedName>
</protein>
<feature type="transmembrane region" description="Helical" evidence="1">
    <location>
        <begin position="133"/>
        <end position="161"/>
    </location>
</feature>
<feature type="transmembrane region" description="Helical" evidence="1">
    <location>
        <begin position="32"/>
        <end position="50"/>
    </location>
</feature>
<gene>
    <name evidence="2" type="ORF">CHU92_13920</name>
</gene>
<keyword evidence="1" id="KW-0472">Membrane</keyword>
<feature type="transmembrane region" description="Helical" evidence="1">
    <location>
        <begin position="167"/>
        <end position="187"/>
    </location>
</feature>
<feature type="transmembrane region" description="Helical" evidence="1">
    <location>
        <begin position="208"/>
        <end position="236"/>
    </location>
</feature>
<name>A0A255YUW8_9FLAO</name>
<dbReference type="Proteomes" id="UP000216605">
    <property type="component" value="Unassembled WGS sequence"/>
</dbReference>
<evidence type="ECO:0000256" key="1">
    <source>
        <dbReference type="SAM" id="Phobius"/>
    </source>
</evidence>
<keyword evidence="1" id="KW-0812">Transmembrane</keyword>
<keyword evidence="1" id="KW-1133">Transmembrane helix</keyword>
<dbReference type="RefSeq" id="WP_094416593.1">
    <property type="nucleotide sequence ID" value="NZ_NOXV01000302.1"/>
</dbReference>
<keyword evidence="3" id="KW-1185">Reference proteome</keyword>
<feature type="transmembrane region" description="Helical" evidence="1">
    <location>
        <begin position="256"/>
        <end position="281"/>
    </location>
</feature>
<dbReference type="EMBL" id="NOXV01000302">
    <property type="protein sequence ID" value="OYQ33013.1"/>
    <property type="molecule type" value="Genomic_DNA"/>
</dbReference>
<feature type="transmembrane region" description="Helical" evidence="1">
    <location>
        <begin position="79"/>
        <end position="101"/>
    </location>
</feature>
<proteinExistence type="predicted"/>
<organism evidence="2 3">
    <name type="scientific">Flavobacterium cyanobacteriorum</name>
    <dbReference type="NCBI Taxonomy" id="2022802"/>
    <lineage>
        <taxon>Bacteria</taxon>
        <taxon>Pseudomonadati</taxon>
        <taxon>Bacteroidota</taxon>
        <taxon>Flavobacteriia</taxon>
        <taxon>Flavobacteriales</taxon>
        <taxon>Flavobacteriaceae</taxon>
        <taxon>Flavobacterium</taxon>
    </lineage>
</organism>
<evidence type="ECO:0000313" key="2">
    <source>
        <dbReference type="EMBL" id="OYQ33013.1"/>
    </source>
</evidence>
<comment type="caution">
    <text evidence="2">The sequence shown here is derived from an EMBL/GenBank/DDBJ whole genome shotgun (WGS) entry which is preliminary data.</text>
</comment>